<keyword evidence="3" id="KW-1185">Reference proteome</keyword>
<feature type="region of interest" description="Disordered" evidence="1">
    <location>
        <begin position="64"/>
        <end position="99"/>
    </location>
</feature>
<dbReference type="EMBL" id="JANFNH010000013">
    <property type="protein sequence ID" value="MCQ4043257.1"/>
    <property type="molecule type" value="Genomic_DNA"/>
</dbReference>
<name>A0ABT1PD02_9ACTN</name>
<accession>A0ABT1PD02</accession>
<gene>
    <name evidence="2" type="ORF">NON19_14760</name>
</gene>
<dbReference type="RefSeq" id="WP_255928180.1">
    <property type="nucleotide sequence ID" value="NZ_JANFNH010000013.1"/>
</dbReference>
<organism evidence="2 3">
    <name type="scientific">Streptantibioticus rubrisoli</name>
    <dbReference type="NCBI Taxonomy" id="1387313"/>
    <lineage>
        <taxon>Bacteria</taxon>
        <taxon>Bacillati</taxon>
        <taxon>Actinomycetota</taxon>
        <taxon>Actinomycetes</taxon>
        <taxon>Kitasatosporales</taxon>
        <taxon>Streptomycetaceae</taxon>
        <taxon>Streptantibioticus</taxon>
    </lineage>
</organism>
<feature type="compositionally biased region" description="Basic and acidic residues" evidence="1">
    <location>
        <begin position="82"/>
        <end position="99"/>
    </location>
</feature>
<evidence type="ECO:0000313" key="2">
    <source>
        <dbReference type="EMBL" id="MCQ4043257.1"/>
    </source>
</evidence>
<comment type="caution">
    <text evidence="2">The sequence shown here is derived from an EMBL/GenBank/DDBJ whole genome shotgun (WGS) entry which is preliminary data.</text>
</comment>
<dbReference type="Proteomes" id="UP001206206">
    <property type="component" value="Unassembled WGS sequence"/>
</dbReference>
<sequence>MGAEHVASESKDVAADAAGKQPLAFRFEICVIEAQEDRAEAEALAQQQAAAMRDVLAWIAEHSGRAAVPEPSDGEEASLASRDADSHGPDSHPGDDEPV</sequence>
<reference evidence="2 3" key="1">
    <citation type="submission" date="2022-06" db="EMBL/GenBank/DDBJ databases">
        <title>Draft genome sequence of type strain Streptomyces rubrisoli DSM 42083.</title>
        <authorList>
            <person name="Duangmal K."/>
            <person name="Klaysubun C."/>
        </authorList>
    </citation>
    <scope>NUCLEOTIDE SEQUENCE [LARGE SCALE GENOMIC DNA]</scope>
    <source>
        <strain evidence="2 3">DSM 42083</strain>
    </source>
</reference>
<evidence type="ECO:0000313" key="3">
    <source>
        <dbReference type="Proteomes" id="UP001206206"/>
    </source>
</evidence>
<protein>
    <submittedName>
        <fullName evidence="2">Uncharacterized protein</fullName>
    </submittedName>
</protein>
<proteinExistence type="predicted"/>
<evidence type="ECO:0000256" key="1">
    <source>
        <dbReference type="SAM" id="MobiDB-lite"/>
    </source>
</evidence>